<keyword evidence="2" id="KW-0560">Oxidoreductase</keyword>
<dbReference type="PANTHER" id="PTHR43943">
    <property type="entry name" value="DEHYDROGENASE/REDUCTASE (SDR FAMILY) MEMBER 4"/>
    <property type="match status" value="1"/>
</dbReference>
<dbReference type="PRINTS" id="PR00081">
    <property type="entry name" value="GDHRDH"/>
</dbReference>
<dbReference type="SUPFAM" id="SSF51735">
    <property type="entry name" value="NAD(P)-binding Rossmann-fold domains"/>
    <property type="match status" value="1"/>
</dbReference>
<dbReference type="InterPro" id="IPR036291">
    <property type="entry name" value="NAD(P)-bd_dom_sf"/>
</dbReference>
<reference evidence="3 4" key="1">
    <citation type="submission" date="2021-03" db="EMBL/GenBank/DDBJ databases">
        <title>Complete genome of Parasphingorhabdus_sp.JHSY0214.</title>
        <authorList>
            <person name="Yoo J.H."/>
            <person name="Bae J.W."/>
        </authorList>
    </citation>
    <scope>NUCLEOTIDE SEQUENCE [LARGE SCALE GENOMIC DNA]</scope>
    <source>
        <strain evidence="3 4">JHSY0214</strain>
    </source>
</reference>
<dbReference type="Proteomes" id="UP000663923">
    <property type="component" value="Chromosome"/>
</dbReference>
<evidence type="ECO:0000256" key="1">
    <source>
        <dbReference type="ARBA" id="ARBA00006484"/>
    </source>
</evidence>
<dbReference type="EMBL" id="CP071794">
    <property type="protein sequence ID" value="QTD57274.1"/>
    <property type="molecule type" value="Genomic_DNA"/>
</dbReference>
<comment type="similarity">
    <text evidence="1">Belongs to the short-chain dehydrogenases/reductases (SDR) family.</text>
</comment>
<protein>
    <submittedName>
        <fullName evidence="3">SDR family oxidoreductase</fullName>
    </submittedName>
</protein>
<dbReference type="InterPro" id="IPR002347">
    <property type="entry name" value="SDR_fam"/>
</dbReference>
<dbReference type="PANTHER" id="PTHR43943:SF17">
    <property type="entry name" value="3-PHENYLPROPIONATE-DIHYDRODIOL_CINNAMIC ACID-DIHYDRODIOL DEHYDROGENASE"/>
    <property type="match status" value="1"/>
</dbReference>
<evidence type="ECO:0000313" key="3">
    <source>
        <dbReference type="EMBL" id="QTD57274.1"/>
    </source>
</evidence>
<sequence length="251" mass="26816">MDLKLGGRKGIVTGASKGIGKRIGNLMLESGMSLAFCARNEDEIVAAEEEWAGKGYKVKGTSVDVADAEAYKAWLADAADWLGGCDAFVPNVSAGGGSNEEQWRANFEVDLMGAVRGMEVLLPHLSKNNGSAVFIVSTAALETYPVVQPYNALKASLIVYAKQLSQVIAKDGVRLNCVSPGATLFEGGNWERHQKNLPDYYKATIESIPFGRLGSAEEIADAVVFLLSQRASWITGINLTVDGGQTKRVSL</sequence>
<proteinExistence type="inferred from homology"/>
<evidence type="ECO:0000256" key="2">
    <source>
        <dbReference type="ARBA" id="ARBA00023002"/>
    </source>
</evidence>
<accession>A0ABX7T6P6</accession>
<keyword evidence="4" id="KW-1185">Reference proteome</keyword>
<dbReference type="Gene3D" id="3.40.50.720">
    <property type="entry name" value="NAD(P)-binding Rossmann-like Domain"/>
    <property type="match status" value="1"/>
</dbReference>
<name>A0ABX7T6P6_9SPHN</name>
<evidence type="ECO:0000313" key="4">
    <source>
        <dbReference type="Proteomes" id="UP000663923"/>
    </source>
</evidence>
<dbReference type="Pfam" id="PF13561">
    <property type="entry name" value="adh_short_C2"/>
    <property type="match status" value="1"/>
</dbReference>
<dbReference type="RefSeq" id="WP_207989616.1">
    <property type="nucleotide sequence ID" value="NZ_CP071794.1"/>
</dbReference>
<organism evidence="3 4">
    <name type="scientific">Parasphingorhabdus cellanae</name>
    <dbReference type="NCBI Taxonomy" id="2806553"/>
    <lineage>
        <taxon>Bacteria</taxon>
        <taxon>Pseudomonadati</taxon>
        <taxon>Pseudomonadota</taxon>
        <taxon>Alphaproteobacteria</taxon>
        <taxon>Sphingomonadales</taxon>
        <taxon>Sphingomonadaceae</taxon>
        <taxon>Parasphingorhabdus</taxon>
    </lineage>
</organism>
<gene>
    <name evidence="3" type="ORF">J4G78_06990</name>
</gene>